<feature type="transmembrane region" description="Helical" evidence="1">
    <location>
        <begin position="77"/>
        <end position="94"/>
    </location>
</feature>
<organism evidence="3 4">
    <name type="scientific">Cyclotella atomus</name>
    <dbReference type="NCBI Taxonomy" id="382360"/>
    <lineage>
        <taxon>Eukaryota</taxon>
        <taxon>Sar</taxon>
        <taxon>Stramenopiles</taxon>
        <taxon>Ochrophyta</taxon>
        <taxon>Bacillariophyta</taxon>
        <taxon>Coscinodiscophyceae</taxon>
        <taxon>Thalassiosirophycidae</taxon>
        <taxon>Stephanodiscales</taxon>
        <taxon>Stephanodiscaceae</taxon>
        <taxon>Cyclotella</taxon>
    </lineage>
</organism>
<evidence type="ECO:0000313" key="3">
    <source>
        <dbReference type="EMBL" id="KAL3796238.1"/>
    </source>
</evidence>
<evidence type="ECO:0000256" key="2">
    <source>
        <dbReference type="SAM" id="SignalP"/>
    </source>
</evidence>
<keyword evidence="1" id="KW-0812">Transmembrane</keyword>
<dbReference type="InterPro" id="IPR021414">
    <property type="entry name" value="DUF3054"/>
</dbReference>
<gene>
    <name evidence="3" type="ORF">ACHAWO_010518</name>
</gene>
<dbReference type="PANTHER" id="PTHR35283:SF3">
    <property type="entry name" value="T12C22.21 PROTEIN"/>
    <property type="match status" value="1"/>
</dbReference>
<protein>
    <submittedName>
        <fullName evidence="3">Uncharacterized protein</fullName>
    </submittedName>
</protein>
<dbReference type="AlphaFoldDB" id="A0ABD3Q721"/>
<keyword evidence="4" id="KW-1185">Reference proteome</keyword>
<keyword evidence="1" id="KW-0472">Membrane</keyword>
<keyword evidence="2" id="KW-0732">Signal</keyword>
<accession>A0ABD3Q721</accession>
<feature type="transmembrane region" description="Helical" evidence="1">
    <location>
        <begin position="106"/>
        <end position="130"/>
    </location>
</feature>
<proteinExistence type="predicted"/>
<keyword evidence="1" id="KW-1133">Transmembrane helix</keyword>
<dbReference type="PANTHER" id="PTHR35283">
    <property type="entry name" value="T12C22.21 PROTEIN"/>
    <property type="match status" value="1"/>
</dbReference>
<feature type="transmembrane region" description="Helical" evidence="1">
    <location>
        <begin position="174"/>
        <end position="195"/>
    </location>
</feature>
<reference evidence="3 4" key="1">
    <citation type="submission" date="2024-10" db="EMBL/GenBank/DDBJ databases">
        <title>Updated reference genomes for cyclostephanoid diatoms.</title>
        <authorList>
            <person name="Roberts W.R."/>
            <person name="Alverson A.J."/>
        </authorList>
    </citation>
    <scope>NUCLEOTIDE SEQUENCE [LARGE SCALE GENOMIC DNA]</scope>
    <source>
        <strain evidence="3 4">AJA010-31</strain>
    </source>
</reference>
<dbReference type="Proteomes" id="UP001530400">
    <property type="component" value="Unassembled WGS sequence"/>
</dbReference>
<dbReference type="Pfam" id="PF11255">
    <property type="entry name" value="DUF3054"/>
    <property type="match status" value="1"/>
</dbReference>
<evidence type="ECO:0000256" key="1">
    <source>
        <dbReference type="SAM" id="Phobius"/>
    </source>
</evidence>
<comment type="caution">
    <text evidence="3">The sequence shown here is derived from an EMBL/GenBank/DDBJ whole genome shotgun (WGS) entry which is preliminary data.</text>
</comment>
<evidence type="ECO:0000313" key="4">
    <source>
        <dbReference type="Proteomes" id="UP001530400"/>
    </source>
</evidence>
<name>A0ABD3Q721_9STRA</name>
<feature type="signal peptide" evidence="2">
    <location>
        <begin position="1"/>
        <end position="22"/>
    </location>
</feature>
<feature type="chain" id="PRO_5044813408" evidence="2">
    <location>
        <begin position="23"/>
        <end position="206"/>
    </location>
</feature>
<sequence length="206" mass="21994">MKTPSILFFSLICAPLTSVAFAFAPSPSRFTPKAAVSAPKPIRCHPSQTILRLSDDELNQFTDRDSSPTFYTPADRPVLAAIDVIGLIVFALIGKSSHSADGSINVMAVLSTAFPFVTAWLATSPLTGVYSPDERGGDTNVISSTAIKVAKGWVVAVPLGIVMRGVLKGYVPPVPFIIVTMISTLVILAGIRLLFNIVENFFVELV</sequence>
<dbReference type="EMBL" id="JALLPJ020000299">
    <property type="protein sequence ID" value="KAL3796238.1"/>
    <property type="molecule type" value="Genomic_DNA"/>
</dbReference>